<dbReference type="RefSeq" id="WP_137245469.1">
    <property type="nucleotide sequence ID" value="NZ_SZQA01000002.1"/>
</dbReference>
<keyword evidence="5" id="KW-0732">Signal</keyword>
<evidence type="ECO:0000256" key="1">
    <source>
        <dbReference type="ARBA" id="ARBA00004167"/>
    </source>
</evidence>
<dbReference type="PANTHER" id="PTHR30168">
    <property type="entry name" value="PUTATIVE MEMBRANE PROTEIN YPFJ"/>
    <property type="match status" value="1"/>
</dbReference>
<keyword evidence="3" id="KW-1133">Transmembrane helix</keyword>
<keyword evidence="7" id="KW-1185">Reference proteome</keyword>
<evidence type="ECO:0000256" key="5">
    <source>
        <dbReference type="SAM" id="SignalP"/>
    </source>
</evidence>
<accession>A0A4U3MQX3</accession>
<dbReference type="GO" id="GO:0016020">
    <property type="term" value="C:membrane"/>
    <property type="evidence" value="ECO:0007669"/>
    <property type="project" value="UniProtKB-SubCell"/>
</dbReference>
<organism evidence="6 7">
    <name type="scientific">Herbidospora galbida</name>
    <dbReference type="NCBI Taxonomy" id="2575442"/>
    <lineage>
        <taxon>Bacteria</taxon>
        <taxon>Bacillati</taxon>
        <taxon>Actinomycetota</taxon>
        <taxon>Actinomycetes</taxon>
        <taxon>Streptosporangiales</taxon>
        <taxon>Streptosporangiaceae</taxon>
        <taxon>Herbidospora</taxon>
    </lineage>
</organism>
<evidence type="ECO:0000313" key="6">
    <source>
        <dbReference type="EMBL" id="TKK90727.1"/>
    </source>
</evidence>
<name>A0A4U3MQX3_9ACTN</name>
<evidence type="ECO:0008006" key="8">
    <source>
        <dbReference type="Google" id="ProtNLM"/>
    </source>
</evidence>
<feature type="signal peptide" evidence="5">
    <location>
        <begin position="1"/>
        <end position="22"/>
    </location>
</feature>
<evidence type="ECO:0000256" key="4">
    <source>
        <dbReference type="ARBA" id="ARBA00023136"/>
    </source>
</evidence>
<gene>
    <name evidence="6" type="ORF">FDA94_02865</name>
</gene>
<dbReference type="PANTHER" id="PTHR30168:SF0">
    <property type="entry name" value="INNER MEMBRANE PROTEIN"/>
    <property type="match status" value="1"/>
</dbReference>
<feature type="chain" id="PRO_5038428309" description="Metalloprotease" evidence="5">
    <location>
        <begin position="23"/>
        <end position="257"/>
    </location>
</feature>
<comment type="caution">
    <text evidence="6">The sequence shown here is derived from an EMBL/GenBank/DDBJ whole genome shotgun (WGS) entry which is preliminary data.</text>
</comment>
<dbReference type="Proteomes" id="UP000308705">
    <property type="component" value="Unassembled WGS sequence"/>
</dbReference>
<comment type="subcellular location">
    <subcellularLocation>
        <location evidence="1">Membrane</location>
        <topology evidence="1">Single-pass membrane protein</topology>
    </subcellularLocation>
</comment>
<evidence type="ECO:0000256" key="2">
    <source>
        <dbReference type="ARBA" id="ARBA00022692"/>
    </source>
</evidence>
<dbReference type="EMBL" id="SZQA01000002">
    <property type="protein sequence ID" value="TKK90727.1"/>
    <property type="molecule type" value="Genomic_DNA"/>
</dbReference>
<dbReference type="OrthoDB" id="9774900at2"/>
<sequence length="257" mass="27898">MTRITRYFVVAAMLITAGAVLASPAQAEAKALVPKSVATANPLYKTKFGTVNCGAGSPRAGSRASYRAYLIKVNTCLATAWRKSFAQAGKKFRAPKMVVVNTRGNTSCGKFPARFVGYYCYNSETLYIYLWSTPVKNGYGLWGAELLAHEYGHHIQGLAGIRAYSLQVPGNETSRRLELQAQCFSGAFLRSVSGSVPGIAQNMDYEFDWYRQNGGDKAGAPPDHGNGPNNAYWLKRGWSTASPGACNTWSAPRSRVA</sequence>
<keyword evidence="2" id="KW-0812">Transmembrane</keyword>
<evidence type="ECO:0000256" key="3">
    <source>
        <dbReference type="ARBA" id="ARBA00022989"/>
    </source>
</evidence>
<proteinExistence type="predicted"/>
<keyword evidence="4" id="KW-0472">Membrane</keyword>
<dbReference type="Pfam" id="PF04228">
    <property type="entry name" value="Zn_peptidase"/>
    <property type="match status" value="1"/>
</dbReference>
<evidence type="ECO:0000313" key="7">
    <source>
        <dbReference type="Proteomes" id="UP000308705"/>
    </source>
</evidence>
<reference evidence="6 7" key="1">
    <citation type="submission" date="2019-04" db="EMBL/GenBank/DDBJ databases">
        <title>Herbidospora sp. NEAU-GS14.nov., a novel actinomycete isolated from soil.</title>
        <authorList>
            <person name="Han L."/>
        </authorList>
    </citation>
    <scope>NUCLEOTIDE SEQUENCE [LARGE SCALE GENOMIC DNA]</scope>
    <source>
        <strain evidence="6 7">NEAU-GS14</strain>
    </source>
</reference>
<dbReference type="InterPro" id="IPR007343">
    <property type="entry name" value="Uncharacterised_pept_Zn_put"/>
</dbReference>
<protein>
    <recommendedName>
        <fullName evidence="8">Metalloprotease</fullName>
    </recommendedName>
</protein>
<dbReference type="AlphaFoldDB" id="A0A4U3MQX3"/>